<feature type="transmembrane region" description="Helical" evidence="2">
    <location>
        <begin position="39"/>
        <end position="60"/>
    </location>
</feature>
<evidence type="ECO:0000313" key="3">
    <source>
        <dbReference type="EMBL" id="MBB6507192.1"/>
    </source>
</evidence>
<gene>
    <name evidence="3" type="ORF">F4695_000511</name>
</gene>
<keyword evidence="2" id="KW-0812">Transmembrane</keyword>
<evidence type="ECO:0000256" key="2">
    <source>
        <dbReference type="SAM" id="Phobius"/>
    </source>
</evidence>
<keyword evidence="2" id="KW-1133">Transmembrane helix</keyword>
<evidence type="ECO:0008006" key="5">
    <source>
        <dbReference type="Google" id="ProtNLM"/>
    </source>
</evidence>
<feature type="transmembrane region" description="Helical" evidence="2">
    <location>
        <begin position="67"/>
        <end position="87"/>
    </location>
</feature>
<accession>A0A7X0JI26</accession>
<protein>
    <recommendedName>
        <fullName evidence="5">Polysaccharide biosynthesis protein GumE</fullName>
    </recommendedName>
</protein>
<evidence type="ECO:0000313" key="4">
    <source>
        <dbReference type="Proteomes" id="UP000585437"/>
    </source>
</evidence>
<comment type="caution">
    <text evidence="3">The sequence shown here is derived from an EMBL/GenBank/DDBJ whole genome shotgun (WGS) entry which is preliminary data.</text>
</comment>
<feature type="transmembrane region" description="Helical" evidence="2">
    <location>
        <begin position="261"/>
        <end position="280"/>
    </location>
</feature>
<dbReference type="Proteomes" id="UP000585437">
    <property type="component" value="Unassembled WGS sequence"/>
</dbReference>
<feature type="transmembrane region" description="Helical" evidence="2">
    <location>
        <begin position="355"/>
        <end position="375"/>
    </location>
</feature>
<organism evidence="3 4">
    <name type="scientific">Rhizobium soli</name>
    <dbReference type="NCBI Taxonomy" id="424798"/>
    <lineage>
        <taxon>Bacteria</taxon>
        <taxon>Pseudomonadati</taxon>
        <taxon>Pseudomonadota</taxon>
        <taxon>Alphaproteobacteria</taxon>
        <taxon>Hyphomicrobiales</taxon>
        <taxon>Rhizobiaceae</taxon>
        <taxon>Rhizobium/Agrobacterium group</taxon>
        <taxon>Rhizobium</taxon>
    </lineage>
</organism>
<dbReference type="AlphaFoldDB" id="A0A7X0JI26"/>
<proteinExistence type="predicted"/>
<feature type="transmembrane region" description="Helical" evidence="2">
    <location>
        <begin position="197"/>
        <end position="214"/>
    </location>
</feature>
<name>A0A7X0JI26_9HYPH</name>
<feature type="transmembrane region" description="Helical" evidence="2">
    <location>
        <begin position="93"/>
        <end position="110"/>
    </location>
</feature>
<evidence type="ECO:0000256" key="1">
    <source>
        <dbReference type="SAM" id="MobiDB-lite"/>
    </source>
</evidence>
<feature type="transmembrane region" description="Helical" evidence="2">
    <location>
        <begin position="226"/>
        <end position="249"/>
    </location>
</feature>
<feature type="transmembrane region" description="Helical" evidence="2">
    <location>
        <begin position="117"/>
        <end position="139"/>
    </location>
</feature>
<dbReference type="RefSeq" id="WP_184653641.1">
    <property type="nucleotide sequence ID" value="NZ_JACHBU010000001.1"/>
</dbReference>
<feature type="region of interest" description="Disordered" evidence="1">
    <location>
        <begin position="400"/>
        <end position="429"/>
    </location>
</feature>
<dbReference type="EMBL" id="JACHBU010000001">
    <property type="protein sequence ID" value="MBB6507192.1"/>
    <property type="molecule type" value="Genomic_DNA"/>
</dbReference>
<keyword evidence="4" id="KW-1185">Reference proteome</keyword>
<reference evidence="3 4" key="1">
    <citation type="submission" date="2020-08" db="EMBL/GenBank/DDBJ databases">
        <title>The Agave Microbiome: Exploring the role of microbial communities in plant adaptations to desert environments.</title>
        <authorList>
            <person name="Partida-Martinez L.P."/>
        </authorList>
    </citation>
    <scope>NUCLEOTIDE SEQUENCE [LARGE SCALE GENOMIC DNA]</scope>
    <source>
        <strain evidence="3 4">AS3.12</strain>
    </source>
</reference>
<feature type="transmembrane region" description="Helical" evidence="2">
    <location>
        <begin position="323"/>
        <end position="343"/>
    </location>
</feature>
<sequence>MQTYRKNNDVDRPASIVLFAATLLNTALAFSNSLLFPVNSTIASVAQLAITAAAIAVAVLRRPQLPLSFWIACACLGVFALLASIWNELNSKHYYDLMVIPIFIIFGSVIRQFPFKAFKLIIAAVGVICFLDAFLVGLYTTLFNPLSFFRNTRVWVSDQLASGSDEMGLYLGANRGGGSFFGFLTDHRIGGPFLEPLSLGYFAVVACMFFAVWFRHYPWQRAGAFAACLVLALLADSRVPSAMIILFFGLSCLQSHIRMAWSAWGPAIVLVAAFFFYMMSDGRLAESETPRRIAITFDVVTSTNIFELFSGALNVSRFGDSGILYLVYAATLPGMLLCLYLFSGVLSSTRLTPPILPLMASIYITTTALFGGAFLSIKTSALLGIMLGAASVGAVRSKSKARSMRKQPAPFSQPGYKPDLGAVGQQATN</sequence>
<keyword evidence="2" id="KW-0472">Membrane</keyword>